<sequence length="102" mass="11297">MKKRYIASAAGAIGAGAAGYILRNGENRHQFKTKVKTAARKIRDRYNGHEVDSTFEDAGAPDQAGKQDVAQLENAKMVSEGSQFGVEYYNQVKEEKNEKMNI</sequence>
<dbReference type="AlphaFoldDB" id="A0A1I0Z219"/>
<reference evidence="1 2" key="1">
    <citation type="submission" date="2016-10" db="EMBL/GenBank/DDBJ databases">
        <authorList>
            <person name="de Groot N.N."/>
        </authorList>
    </citation>
    <scope>NUCLEOTIDE SEQUENCE [LARGE SCALE GENOMIC DNA]</scope>
    <source>
        <strain evidence="1 2">CGMCC 1.3702</strain>
    </source>
</reference>
<dbReference type="STRING" id="237679.SAMN04488072_10917"/>
<accession>A0A1I0Z219</accession>
<dbReference type="Proteomes" id="UP000198642">
    <property type="component" value="Unassembled WGS sequence"/>
</dbReference>
<dbReference type="OrthoDB" id="2390014at2"/>
<gene>
    <name evidence="1" type="ORF">SAMN04488072_10917</name>
</gene>
<evidence type="ECO:0000313" key="1">
    <source>
        <dbReference type="EMBL" id="SFB18323.1"/>
    </source>
</evidence>
<organism evidence="1 2">
    <name type="scientific">Lentibacillus halodurans</name>
    <dbReference type="NCBI Taxonomy" id="237679"/>
    <lineage>
        <taxon>Bacteria</taxon>
        <taxon>Bacillati</taxon>
        <taxon>Bacillota</taxon>
        <taxon>Bacilli</taxon>
        <taxon>Bacillales</taxon>
        <taxon>Bacillaceae</taxon>
        <taxon>Lentibacillus</taxon>
    </lineage>
</organism>
<dbReference type="EMBL" id="FOJW01000009">
    <property type="protein sequence ID" value="SFB18323.1"/>
    <property type="molecule type" value="Genomic_DNA"/>
</dbReference>
<dbReference type="RefSeq" id="WP_090238181.1">
    <property type="nucleotide sequence ID" value="NZ_FOJW01000009.1"/>
</dbReference>
<evidence type="ECO:0000313" key="2">
    <source>
        <dbReference type="Proteomes" id="UP000198642"/>
    </source>
</evidence>
<proteinExistence type="predicted"/>
<name>A0A1I0Z219_9BACI</name>
<keyword evidence="2" id="KW-1185">Reference proteome</keyword>
<protein>
    <submittedName>
        <fullName evidence="1">Uncharacterized protein</fullName>
    </submittedName>
</protein>